<dbReference type="RefSeq" id="XP_009064968.1">
    <property type="nucleotide sequence ID" value="XM_009066720.1"/>
</dbReference>
<keyword evidence="1" id="KW-0812">Transmembrane</keyword>
<dbReference type="EMBL" id="KB203534">
    <property type="protein sequence ID" value="ESO84362.1"/>
    <property type="molecule type" value="Genomic_DNA"/>
</dbReference>
<protein>
    <submittedName>
        <fullName evidence="2">Uncharacterized protein</fullName>
    </submittedName>
</protein>
<feature type="transmembrane region" description="Helical" evidence="1">
    <location>
        <begin position="191"/>
        <end position="210"/>
    </location>
</feature>
<reference evidence="2 3" key="1">
    <citation type="journal article" date="2013" name="Nature">
        <title>Insights into bilaterian evolution from three spiralian genomes.</title>
        <authorList>
            <person name="Simakov O."/>
            <person name="Marletaz F."/>
            <person name="Cho S.J."/>
            <person name="Edsinger-Gonzales E."/>
            <person name="Havlak P."/>
            <person name="Hellsten U."/>
            <person name="Kuo D.H."/>
            <person name="Larsson T."/>
            <person name="Lv J."/>
            <person name="Arendt D."/>
            <person name="Savage R."/>
            <person name="Osoegawa K."/>
            <person name="de Jong P."/>
            <person name="Grimwood J."/>
            <person name="Chapman J.A."/>
            <person name="Shapiro H."/>
            <person name="Aerts A."/>
            <person name="Otillar R.P."/>
            <person name="Terry A.Y."/>
            <person name="Boore J.L."/>
            <person name="Grigoriev I.V."/>
            <person name="Lindberg D.R."/>
            <person name="Seaver E.C."/>
            <person name="Weisblat D.A."/>
            <person name="Putnam N.H."/>
            <person name="Rokhsar D.S."/>
        </authorList>
    </citation>
    <scope>NUCLEOTIDE SEQUENCE [LARGE SCALE GENOMIC DNA]</scope>
</reference>
<keyword evidence="1" id="KW-0472">Membrane</keyword>
<accession>V3ZJF8</accession>
<evidence type="ECO:0000256" key="1">
    <source>
        <dbReference type="SAM" id="Phobius"/>
    </source>
</evidence>
<dbReference type="HOGENOM" id="CLU_1116819_0_0_1"/>
<evidence type="ECO:0000313" key="3">
    <source>
        <dbReference type="Proteomes" id="UP000030746"/>
    </source>
</evidence>
<dbReference type="KEGG" id="lgi:LOTGIDRAFT_168807"/>
<sequence>MFLLNKLRAKAESFDSLTKPKTVVTEREIYEYLSQENGMIRLKRAFDKSNGELSPELNFYFENYANQSSAKAIFFVSSLYAYNKNKKLIPPNLPKKEQFKTIIKNSLKDSVLISVRYFSLLALSFGITETIGVYRNKTSPLEFVFVCGLMSGIVSGLQYEAKPPELPKVIANKMQVPLKPITRMVAIRNGILNGAFMGLLFGVMFTYVAGITGTSQENRHFWNVQTKLREQKEKELALNLGAARNEELL</sequence>
<dbReference type="AlphaFoldDB" id="V3ZJF8"/>
<organism evidence="2 3">
    <name type="scientific">Lottia gigantea</name>
    <name type="common">Giant owl limpet</name>
    <dbReference type="NCBI Taxonomy" id="225164"/>
    <lineage>
        <taxon>Eukaryota</taxon>
        <taxon>Metazoa</taxon>
        <taxon>Spiralia</taxon>
        <taxon>Lophotrochozoa</taxon>
        <taxon>Mollusca</taxon>
        <taxon>Gastropoda</taxon>
        <taxon>Patellogastropoda</taxon>
        <taxon>Lottioidea</taxon>
        <taxon>Lottiidae</taxon>
        <taxon>Lottia</taxon>
    </lineage>
</organism>
<dbReference type="GeneID" id="20240975"/>
<name>V3ZJF8_LOTGI</name>
<proteinExistence type="predicted"/>
<dbReference type="CTD" id="20240975"/>
<gene>
    <name evidence="2" type="ORF">LOTGIDRAFT_168807</name>
</gene>
<keyword evidence="3" id="KW-1185">Reference proteome</keyword>
<dbReference type="Proteomes" id="UP000030746">
    <property type="component" value="Unassembled WGS sequence"/>
</dbReference>
<keyword evidence="1" id="KW-1133">Transmembrane helix</keyword>
<evidence type="ECO:0000313" key="2">
    <source>
        <dbReference type="EMBL" id="ESO84362.1"/>
    </source>
</evidence>